<keyword evidence="2" id="KW-1185">Reference proteome</keyword>
<proteinExistence type="predicted"/>
<reference evidence="1 2" key="1">
    <citation type="submission" date="2020-02" db="EMBL/GenBank/DDBJ databases">
        <title>Balneolaceae bacterium YR4-1, complete genome.</title>
        <authorList>
            <person name="Li Y."/>
            <person name="Wu S."/>
        </authorList>
    </citation>
    <scope>NUCLEOTIDE SEQUENCE [LARGE SCALE GENOMIC DNA]</scope>
    <source>
        <strain evidence="1 2">YR4-1</strain>
    </source>
</reference>
<dbReference type="Proteomes" id="UP000473278">
    <property type="component" value="Unassembled WGS sequence"/>
</dbReference>
<accession>A0A6M1SJ27</accession>
<protein>
    <submittedName>
        <fullName evidence="1">Uncharacterized protein</fullName>
    </submittedName>
</protein>
<sequence>MMLASLTTDGIAQDLPSATVDGSVVYNDFPVTENNNNDEIARLQRGLHGMTLTFIRFAQEQEIDAFKTGKWTGTFLTRHTDEVYNPSEFLEWMKDELAMHDVSFEVVEETTDRIEASRGHLLTRDKLPWFYRYDITPGEYEDFYHGALVEIANAYGVSYTQKQEGDQIILTIEK</sequence>
<dbReference type="EMBL" id="JAALLT010000001">
    <property type="protein sequence ID" value="NGP75009.1"/>
    <property type="molecule type" value="Genomic_DNA"/>
</dbReference>
<dbReference type="AlphaFoldDB" id="A0A6M1SJ27"/>
<evidence type="ECO:0000313" key="1">
    <source>
        <dbReference type="EMBL" id="NGP75009.1"/>
    </source>
</evidence>
<organism evidence="1 2">
    <name type="scientific">Halalkalibaculum roseum</name>
    <dbReference type="NCBI Taxonomy" id="2709311"/>
    <lineage>
        <taxon>Bacteria</taxon>
        <taxon>Pseudomonadati</taxon>
        <taxon>Balneolota</taxon>
        <taxon>Balneolia</taxon>
        <taxon>Balneolales</taxon>
        <taxon>Balneolaceae</taxon>
        <taxon>Halalkalibaculum</taxon>
    </lineage>
</organism>
<gene>
    <name evidence="1" type="ORF">G3570_00070</name>
</gene>
<name>A0A6M1SJ27_9BACT</name>
<evidence type="ECO:0000313" key="2">
    <source>
        <dbReference type="Proteomes" id="UP000473278"/>
    </source>
</evidence>
<comment type="caution">
    <text evidence="1">The sequence shown here is derived from an EMBL/GenBank/DDBJ whole genome shotgun (WGS) entry which is preliminary data.</text>
</comment>